<dbReference type="SUPFAM" id="SSF75620">
    <property type="entry name" value="Release factor"/>
    <property type="match status" value="1"/>
</dbReference>
<reference evidence="7" key="1">
    <citation type="submission" date="2014-09" db="EMBL/GenBank/DDBJ databases">
        <title>Genome sequence of the luminous mushroom Mycena chlorophos for searching fungal bioluminescence genes.</title>
        <authorList>
            <person name="Tanaka Y."/>
            <person name="Kasuga D."/>
            <person name="Oba Y."/>
            <person name="Hase S."/>
            <person name="Sato K."/>
            <person name="Oba Y."/>
            <person name="Sakakibara Y."/>
        </authorList>
    </citation>
    <scope>NUCLEOTIDE SEQUENCE</scope>
</reference>
<proteinExistence type="inferred from homology"/>
<keyword evidence="4" id="KW-0496">Mitochondrion</keyword>
<accession>A0ABQ0KYR8</accession>
<dbReference type="Gene3D" id="3.30.160.20">
    <property type="match status" value="1"/>
</dbReference>
<dbReference type="EMBL" id="DF839522">
    <property type="protein sequence ID" value="GAT43990.1"/>
    <property type="molecule type" value="Genomic_DNA"/>
</dbReference>
<dbReference type="PANTHER" id="PTHR46203">
    <property type="entry name" value="PROBABLE PEPTIDE CHAIN RELEASE FACTOR C12ORF65"/>
    <property type="match status" value="1"/>
</dbReference>
<dbReference type="InterPro" id="IPR000352">
    <property type="entry name" value="Pep_chain_release_fac_I"/>
</dbReference>
<feature type="domain" description="Prokaryotic-type class I peptide chain release factors" evidence="6">
    <location>
        <begin position="80"/>
        <end position="179"/>
    </location>
</feature>
<dbReference type="Pfam" id="PF00472">
    <property type="entry name" value="RF-1"/>
    <property type="match status" value="1"/>
</dbReference>
<evidence type="ECO:0000256" key="4">
    <source>
        <dbReference type="ARBA" id="ARBA00023128"/>
    </source>
</evidence>
<feature type="compositionally biased region" description="Basic residues" evidence="5">
    <location>
        <begin position="162"/>
        <end position="176"/>
    </location>
</feature>
<organism evidence="7 8">
    <name type="scientific">Mycena chlorophos</name>
    <name type="common">Agaric fungus</name>
    <name type="synonym">Agaricus chlorophos</name>
    <dbReference type="NCBI Taxonomy" id="658473"/>
    <lineage>
        <taxon>Eukaryota</taxon>
        <taxon>Fungi</taxon>
        <taxon>Dikarya</taxon>
        <taxon>Basidiomycota</taxon>
        <taxon>Agaricomycotina</taxon>
        <taxon>Agaricomycetes</taxon>
        <taxon>Agaricomycetidae</taxon>
        <taxon>Agaricales</taxon>
        <taxon>Marasmiineae</taxon>
        <taxon>Mycenaceae</taxon>
        <taxon>Mycena</taxon>
    </lineage>
</organism>
<evidence type="ECO:0000256" key="3">
    <source>
        <dbReference type="ARBA" id="ARBA00022946"/>
    </source>
</evidence>
<feature type="compositionally biased region" description="Basic and acidic residues" evidence="5">
    <location>
        <begin position="177"/>
        <end position="187"/>
    </location>
</feature>
<evidence type="ECO:0000313" key="8">
    <source>
        <dbReference type="Proteomes" id="UP000815677"/>
    </source>
</evidence>
<dbReference type="PANTHER" id="PTHR46203:SF1">
    <property type="entry name" value="MITOCHONDRIAL TRANSLATION RELEASE FACTOR IN RESCUE"/>
    <property type="match status" value="1"/>
</dbReference>
<dbReference type="Proteomes" id="UP000815677">
    <property type="component" value="Unassembled WGS sequence"/>
</dbReference>
<comment type="subcellular location">
    <subcellularLocation>
        <location evidence="1">Mitochondrion</location>
    </subcellularLocation>
</comment>
<comment type="similarity">
    <text evidence="2">Belongs to the prokaryotic/mitochondrial release factor family.</text>
</comment>
<gene>
    <name evidence="7" type="ORF">MCHLO_01645</name>
</gene>
<protein>
    <recommendedName>
        <fullName evidence="6">Prokaryotic-type class I peptide chain release factors domain-containing protein</fullName>
    </recommendedName>
</protein>
<dbReference type="InterPro" id="IPR052405">
    <property type="entry name" value="Mito_Transl_Release_Factor"/>
</dbReference>
<evidence type="ECO:0000313" key="7">
    <source>
        <dbReference type="EMBL" id="GAT43990.1"/>
    </source>
</evidence>
<dbReference type="InterPro" id="IPR045853">
    <property type="entry name" value="Pep_chain_release_fac_I_sf"/>
</dbReference>
<feature type="region of interest" description="Disordered" evidence="5">
    <location>
        <begin position="41"/>
        <end position="62"/>
    </location>
</feature>
<name>A0ABQ0KYR8_MYCCL</name>
<evidence type="ECO:0000259" key="6">
    <source>
        <dbReference type="Pfam" id="PF00472"/>
    </source>
</evidence>
<keyword evidence="8" id="KW-1185">Reference proteome</keyword>
<evidence type="ECO:0000256" key="5">
    <source>
        <dbReference type="SAM" id="MobiDB-lite"/>
    </source>
</evidence>
<keyword evidence="3" id="KW-0809">Transit peptide</keyword>
<evidence type="ECO:0000256" key="1">
    <source>
        <dbReference type="ARBA" id="ARBA00004173"/>
    </source>
</evidence>
<evidence type="ECO:0000256" key="2">
    <source>
        <dbReference type="ARBA" id="ARBA00010835"/>
    </source>
</evidence>
<feature type="region of interest" description="Disordered" evidence="5">
    <location>
        <begin position="144"/>
        <end position="187"/>
    </location>
</feature>
<sequence length="187" mass="21330">MISTEAQAAARAAYRQLFRAANATFAGDPPVLLAFRSKMRQDAVQNPPRKQPPAPALDNKSPRMSYSALKVAHRNRVLPELKKEDIEESFVRGSGPGGQSVNKTENNVQLLHRPTGLRVSCHETRSLATNRQLARRLLLEKLDQMHNPGLTKESLVQSKMQERKRQRRRKREKKKRAKEEEERSESS</sequence>